<dbReference type="EMBL" id="MU970090">
    <property type="protein sequence ID" value="KAK9321810.1"/>
    <property type="molecule type" value="Genomic_DNA"/>
</dbReference>
<dbReference type="Proteomes" id="UP001489719">
    <property type="component" value="Unassembled WGS sequence"/>
</dbReference>
<gene>
    <name evidence="1" type="ORF">V1517DRAFT_325448</name>
</gene>
<comment type="caution">
    <text evidence="1">The sequence shown here is derived from an EMBL/GenBank/DDBJ whole genome shotgun (WGS) entry which is preliminary data.</text>
</comment>
<organism evidence="1 2">
    <name type="scientific">Lipomyces orientalis</name>
    <dbReference type="NCBI Taxonomy" id="1233043"/>
    <lineage>
        <taxon>Eukaryota</taxon>
        <taxon>Fungi</taxon>
        <taxon>Dikarya</taxon>
        <taxon>Ascomycota</taxon>
        <taxon>Saccharomycotina</taxon>
        <taxon>Lipomycetes</taxon>
        <taxon>Lipomycetales</taxon>
        <taxon>Lipomycetaceae</taxon>
        <taxon>Lipomyces</taxon>
    </lineage>
</organism>
<evidence type="ECO:0000313" key="2">
    <source>
        <dbReference type="Proteomes" id="UP001489719"/>
    </source>
</evidence>
<evidence type="ECO:0000313" key="1">
    <source>
        <dbReference type="EMBL" id="KAK9321810.1"/>
    </source>
</evidence>
<proteinExistence type="predicted"/>
<accession>A0ACC3TMC3</accession>
<reference evidence="2" key="1">
    <citation type="journal article" date="2024" name="Front. Bioeng. Biotechnol.">
        <title>Genome-scale model development and genomic sequencing of the oleaginous clade Lipomyces.</title>
        <authorList>
            <person name="Czajka J.J."/>
            <person name="Han Y."/>
            <person name="Kim J."/>
            <person name="Mondo S.J."/>
            <person name="Hofstad B.A."/>
            <person name="Robles A."/>
            <person name="Haridas S."/>
            <person name="Riley R."/>
            <person name="LaButti K."/>
            <person name="Pangilinan J."/>
            <person name="Andreopoulos W."/>
            <person name="Lipzen A."/>
            <person name="Yan J."/>
            <person name="Wang M."/>
            <person name="Ng V."/>
            <person name="Grigoriev I.V."/>
            <person name="Spatafora J.W."/>
            <person name="Magnuson J.K."/>
            <person name="Baker S.E."/>
            <person name="Pomraning K.R."/>
        </authorList>
    </citation>
    <scope>NUCLEOTIDE SEQUENCE [LARGE SCALE GENOMIC DNA]</scope>
    <source>
        <strain evidence="2">CBS 10300</strain>
    </source>
</reference>
<name>A0ACC3TMC3_9ASCO</name>
<sequence length="560" mass="60949">MTAWKQVNGGTNARNVTNESRSTRYSEDANDYVGEESQLLQEDNSPAKWWKTPSVYLLIPAYLVENIARGGLLAPTLNLTLQLVCRAYYAEQNLDSETGISILAEFPNDCQIPAVHSRVSGLQIWISLIHSVTGALLAPKLGQLSDRLGRRPILMLSAIGAFVSEVMLIVISRSDSLYSYQWIPVAYIVEGLTGSVATLQLTCQAYASDCTPPARRAFVFGLFRACFFAGSAFGPAIGAFIIGMTGNLLSVFYMAMALRVTYVVYVLVFLPESLSRDPQADEDEAVHDSNRSARSTLRDKIRGLNIFSSVRVLWPKDGTRPGIKKNILVLAVVEMLIAGCQTNSMTLILLYAEFVYGWSSVTANYVVSFNGIGRGLALLVILPLIMGAVRWFHPRPQTDVGASVTDIFVIQFAIICEMVSFAGMCVARGSLSFAVFALIGSFGAIGSPTTMSTLTKHVSNDKVGAILGSVAWLQSIWTLFPPVLFAGIYAYTVGVFTQAAFVTIIGFYFITLLISFFIAEHKEGGLYDSGDGLDGAAEGNEQNAELELELEIQTEVAENN</sequence>
<protein>
    <submittedName>
        <fullName evidence="1">Major facilitator superfamily domain-containing protein</fullName>
    </submittedName>
</protein>
<keyword evidence="2" id="KW-1185">Reference proteome</keyword>